<dbReference type="Pfam" id="PF00431">
    <property type="entry name" value="CUB"/>
    <property type="match status" value="1"/>
</dbReference>
<reference evidence="11" key="2">
    <citation type="submission" date="2025-09" db="UniProtKB">
        <authorList>
            <consortium name="Ensembl"/>
        </authorList>
    </citation>
    <scope>IDENTIFICATION</scope>
</reference>
<dbReference type="Gene3D" id="2.60.120.290">
    <property type="entry name" value="Spermadhesin, CUB domain"/>
    <property type="match status" value="1"/>
</dbReference>
<dbReference type="CDD" id="cd00041">
    <property type="entry name" value="CUB"/>
    <property type="match status" value="1"/>
</dbReference>
<dbReference type="AlphaFoldDB" id="A0A673GNX5"/>
<evidence type="ECO:0000256" key="1">
    <source>
        <dbReference type="ARBA" id="ARBA00004479"/>
    </source>
</evidence>
<evidence type="ECO:0000313" key="11">
    <source>
        <dbReference type="Ensembl" id="ENSSRHP00000015108.1"/>
    </source>
</evidence>
<evidence type="ECO:0000256" key="4">
    <source>
        <dbReference type="ARBA" id="ARBA00022989"/>
    </source>
</evidence>
<dbReference type="GO" id="GO:0005886">
    <property type="term" value="C:plasma membrane"/>
    <property type="evidence" value="ECO:0007669"/>
    <property type="project" value="TreeGrafter"/>
</dbReference>
<dbReference type="FunFam" id="2.60.120.290:FF:000035">
    <property type="entry name" value="Discoidin, CUB and LCCL domain-containing protein 2"/>
    <property type="match status" value="1"/>
</dbReference>
<evidence type="ECO:0000256" key="6">
    <source>
        <dbReference type="ARBA" id="ARBA00023157"/>
    </source>
</evidence>
<dbReference type="PANTHER" id="PTHR46806">
    <property type="entry name" value="F5/8 TYPE C DOMAIN-CONTAINING PROTEIN"/>
    <property type="match status" value="1"/>
</dbReference>
<dbReference type="PANTHER" id="PTHR46806:SF3">
    <property type="entry name" value="DISCOIDIN, CUB AND LCCL DOMAIN-CONTAINING PROTEIN 2"/>
    <property type="match status" value="1"/>
</dbReference>
<evidence type="ECO:0000256" key="2">
    <source>
        <dbReference type="ARBA" id="ARBA00022553"/>
    </source>
</evidence>
<dbReference type="SMART" id="SM00603">
    <property type="entry name" value="LCCL"/>
    <property type="match status" value="1"/>
</dbReference>
<dbReference type="GO" id="GO:0038023">
    <property type="term" value="F:signaling receptor activity"/>
    <property type="evidence" value="ECO:0007669"/>
    <property type="project" value="TreeGrafter"/>
</dbReference>
<protein>
    <submittedName>
        <fullName evidence="11">Discoidin, CUB and LCCL domain containing 2</fullName>
    </submittedName>
</protein>
<dbReference type="SUPFAM" id="SSF49854">
    <property type="entry name" value="Spermadhesin, CUB domain"/>
    <property type="match status" value="1"/>
</dbReference>
<accession>A0A673GNX5</accession>
<dbReference type="InterPro" id="IPR000859">
    <property type="entry name" value="CUB_dom"/>
</dbReference>
<reference evidence="11" key="1">
    <citation type="submission" date="2025-08" db="UniProtKB">
        <authorList>
            <consortium name="Ensembl"/>
        </authorList>
    </citation>
    <scope>IDENTIFICATION</scope>
</reference>
<dbReference type="InterPro" id="IPR036609">
    <property type="entry name" value="LCCL_sf"/>
</dbReference>
<dbReference type="PROSITE" id="PS01180">
    <property type="entry name" value="CUB"/>
    <property type="match status" value="1"/>
</dbReference>
<keyword evidence="2" id="KW-0597">Phosphoprotein</keyword>
<keyword evidence="5 8" id="KW-0472">Membrane</keyword>
<keyword evidence="3 8" id="KW-0812">Transmembrane</keyword>
<evidence type="ECO:0000256" key="7">
    <source>
        <dbReference type="PROSITE-ProRule" id="PRU00059"/>
    </source>
</evidence>
<evidence type="ECO:0000256" key="8">
    <source>
        <dbReference type="SAM" id="Phobius"/>
    </source>
</evidence>
<keyword evidence="4 8" id="KW-1133">Transmembrane helix</keyword>
<evidence type="ECO:0000259" key="9">
    <source>
        <dbReference type="PROSITE" id="PS01180"/>
    </source>
</evidence>
<comment type="subcellular location">
    <subcellularLocation>
        <location evidence="1">Membrane</location>
        <topology evidence="1">Single-pass type I membrane protein</topology>
    </subcellularLocation>
</comment>
<evidence type="ECO:0000259" key="10">
    <source>
        <dbReference type="PROSITE" id="PS50820"/>
    </source>
</evidence>
<feature type="domain" description="CUB" evidence="9">
    <location>
        <begin position="39"/>
        <end position="153"/>
    </location>
</feature>
<evidence type="ECO:0000256" key="5">
    <source>
        <dbReference type="ARBA" id="ARBA00023136"/>
    </source>
</evidence>
<dbReference type="Gene3D" id="2.170.130.20">
    <property type="entry name" value="LCCL-like domain"/>
    <property type="match status" value="1"/>
</dbReference>
<keyword evidence="6 7" id="KW-1015">Disulfide bond</keyword>
<feature type="disulfide bond" evidence="7">
    <location>
        <begin position="39"/>
        <end position="66"/>
    </location>
</feature>
<dbReference type="Pfam" id="PF03815">
    <property type="entry name" value="LCCL"/>
    <property type="match status" value="1"/>
</dbReference>
<keyword evidence="12" id="KW-1185">Reference proteome</keyword>
<evidence type="ECO:0000313" key="12">
    <source>
        <dbReference type="Proteomes" id="UP000472270"/>
    </source>
</evidence>
<feature type="transmembrane region" description="Helical" evidence="8">
    <location>
        <begin position="6"/>
        <end position="26"/>
    </location>
</feature>
<evidence type="ECO:0000256" key="3">
    <source>
        <dbReference type="ARBA" id="ARBA00022692"/>
    </source>
</evidence>
<proteinExistence type="predicted"/>
<dbReference type="InterPro" id="IPR004043">
    <property type="entry name" value="LCCL"/>
</dbReference>
<organism evidence="11 12">
    <name type="scientific">Sinocyclocheilus rhinocerous</name>
    <dbReference type="NCBI Taxonomy" id="307959"/>
    <lineage>
        <taxon>Eukaryota</taxon>
        <taxon>Metazoa</taxon>
        <taxon>Chordata</taxon>
        <taxon>Craniata</taxon>
        <taxon>Vertebrata</taxon>
        <taxon>Euteleostomi</taxon>
        <taxon>Actinopterygii</taxon>
        <taxon>Neopterygii</taxon>
        <taxon>Teleostei</taxon>
        <taxon>Ostariophysi</taxon>
        <taxon>Cypriniformes</taxon>
        <taxon>Cyprinidae</taxon>
        <taxon>Cyprininae</taxon>
        <taxon>Sinocyclocheilus</taxon>
    </lineage>
</organism>
<comment type="caution">
    <text evidence="7">Lacks conserved residue(s) required for the propagation of feature annotation.</text>
</comment>
<dbReference type="GO" id="GO:0042060">
    <property type="term" value="P:wound healing"/>
    <property type="evidence" value="ECO:0007669"/>
    <property type="project" value="TreeGrafter"/>
</dbReference>
<dbReference type="Proteomes" id="UP000472270">
    <property type="component" value="Unassembled WGS sequence"/>
</dbReference>
<dbReference type="SUPFAM" id="SSF69848">
    <property type="entry name" value="LCCL domain"/>
    <property type="match status" value="1"/>
</dbReference>
<feature type="domain" description="LCCL" evidence="10">
    <location>
        <begin position="155"/>
        <end position="210"/>
    </location>
</feature>
<dbReference type="SMART" id="SM00042">
    <property type="entry name" value="CUB"/>
    <property type="match status" value="1"/>
</dbReference>
<dbReference type="PROSITE" id="PS50820">
    <property type="entry name" value="LCCL"/>
    <property type="match status" value="1"/>
</dbReference>
<sequence length="272" mass="29397">MDASVMVGRGTGGAAVFILIVFILLLGARSSRAQKGDGCGHTVLGVSSGSLASLGYPLSYPSNSVCEWEISVTTGHTILVRIADLDIDTNNCQVSYLRLYNGHGPGRTEIVKFCGGKEWKDAVIQSEGHQVTVQFMSGPHKNGRGLFLSYTKTQHTDLITCLEKGEHFSEAEFSKFCPAGCLTDFGEVSGTIPHGYRDSSPLCLAGVHAGCGQQQRHPTLRKLAGQQCDICAVSNPFAFLLAFFMGKYISFDYRACKSAVLKFLFFLVFSAN</sequence>
<dbReference type="InterPro" id="IPR050633">
    <property type="entry name" value="Neuropilin_MCO_CoagFactor"/>
</dbReference>
<dbReference type="Ensembl" id="ENSSRHT00000015610.1">
    <property type="protein sequence ID" value="ENSSRHP00000015108.1"/>
    <property type="gene ID" value="ENSSRHG00000008390.1"/>
</dbReference>
<dbReference type="InterPro" id="IPR035914">
    <property type="entry name" value="Sperma_CUB_dom_sf"/>
</dbReference>
<name>A0A673GNX5_9TELE</name>